<feature type="domain" description="Beta-lactamase-related" evidence="8">
    <location>
        <begin position="32"/>
        <end position="338"/>
    </location>
</feature>
<evidence type="ECO:0000256" key="2">
    <source>
        <dbReference type="ARBA" id="ARBA00012865"/>
    </source>
</evidence>
<comment type="similarity">
    <text evidence="1 5">Belongs to the class-C beta-lactamase family.</text>
</comment>
<dbReference type="PANTHER" id="PTHR43283">
    <property type="entry name" value="BETA-LACTAMASE-RELATED"/>
    <property type="match status" value="1"/>
</dbReference>
<gene>
    <name evidence="10" type="ORF">H9645_04030</name>
</gene>
<evidence type="ECO:0000259" key="8">
    <source>
        <dbReference type="Pfam" id="PF00144"/>
    </source>
</evidence>
<feature type="domain" description="Peptidase S12 Pab87-related C-terminal" evidence="9">
    <location>
        <begin position="462"/>
        <end position="540"/>
    </location>
</feature>
<feature type="chain" id="PRO_5045755866" description="Beta-lactamase" evidence="7">
    <location>
        <begin position="25"/>
        <end position="577"/>
    </location>
</feature>
<keyword evidence="3 5" id="KW-0378">Hydrolase</keyword>
<keyword evidence="11" id="KW-1185">Reference proteome</keyword>
<evidence type="ECO:0000256" key="4">
    <source>
        <dbReference type="ARBA" id="ARBA00023251"/>
    </source>
</evidence>
<organism evidence="10 11">
    <name type="scientific">Luteimonas colneyensis</name>
    <dbReference type="NCBI Taxonomy" id="2762230"/>
    <lineage>
        <taxon>Bacteria</taxon>
        <taxon>Pseudomonadati</taxon>
        <taxon>Pseudomonadota</taxon>
        <taxon>Gammaproteobacteria</taxon>
        <taxon>Lysobacterales</taxon>
        <taxon>Lysobacteraceae</taxon>
        <taxon>Luteimonas</taxon>
    </lineage>
</organism>
<dbReference type="InterPro" id="IPR001586">
    <property type="entry name" value="Beta-lactam_class-C_AS"/>
</dbReference>
<dbReference type="Proteomes" id="UP000647183">
    <property type="component" value="Unassembled WGS sequence"/>
</dbReference>
<proteinExistence type="inferred from homology"/>
<dbReference type="PROSITE" id="PS51257">
    <property type="entry name" value="PROKAR_LIPOPROTEIN"/>
    <property type="match status" value="1"/>
</dbReference>
<dbReference type="SUPFAM" id="SSF56601">
    <property type="entry name" value="beta-lactamase/transpeptidase-like"/>
    <property type="match status" value="1"/>
</dbReference>
<keyword evidence="7" id="KW-0732">Signal</keyword>
<dbReference type="GO" id="GO:0016787">
    <property type="term" value="F:hydrolase activity"/>
    <property type="evidence" value="ECO:0007669"/>
    <property type="project" value="UniProtKB-KW"/>
</dbReference>
<evidence type="ECO:0000313" key="10">
    <source>
        <dbReference type="EMBL" id="MBD7987188.1"/>
    </source>
</evidence>
<evidence type="ECO:0000256" key="6">
    <source>
        <dbReference type="SAM" id="MobiDB-lite"/>
    </source>
</evidence>
<dbReference type="InterPro" id="IPR021860">
    <property type="entry name" value="Peptidase_S12_Pab87-rel_C"/>
</dbReference>
<keyword evidence="4 5" id="KW-0046">Antibiotic resistance</keyword>
<dbReference type="Pfam" id="PF11954">
    <property type="entry name" value="DUF3471"/>
    <property type="match status" value="1"/>
</dbReference>
<feature type="region of interest" description="Disordered" evidence="6">
    <location>
        <begin position="541"/>
        <end position="561"/>
    </location>
</feature>
<evidence type="ECO:0000313" key="11">
    <source>
        <dbReference type="Proteomes" id="UP000647183"/>
    </source>
</evidence>
<dbReference type="PROSITE" id="PS00336">
    <property type="entry name" value="BETA_LACTAMASE_C"/>
    <property type="match status" value="1"/>
</dbReference>
<dbReference type="Gene3D" id="3.40.710.10">
    <property type="entry name" value="DD-peptidase/beta-lactamase superfamily"/>
    <property type="match status" value="1"/>
</dbReference>
<comment type="catalytic activity">
    <reaction evidence="5">
        <text>a beta-lactam + H2O = a substituted beta-amino acid</text>
        <dbReference type="Rhea" id="RHEA:20401"/>
        <dbReference type="ChEBI" id="CHEBI:15377"/>
        <dbReference type="ChEBI" id="CHEBI:35627"/>
        <dbReference type="ChEBI" id="CHEBI:140347"/>
        <dbReference type="EC" id="3.5.2.6"/>
    </reaction>
</comment>
<dbReference type="InterPro" id="IPR012338">
    <property type="entry name" value="Beta-lactam/transpept-like"/>
</dbReference>
<reference evidence="10 11" key="1">
    <citation type="submission" date="2020-08" db="EMBL/GenBank/DDBJ databases">
        <title>A Genomic Blueprint of the Chicken Gut Microbiome.</title>
        <authorList>
            <person name="Gilroy R."/>
            <person name="Ravi A."/>
            <person name="Getino M."/>
            <person name="Pursley I."/>
            <person name="Horton D.L."/>
            <person name="Alikhan N.-F."/>
            <person name="Baker D."/>
            <person name="Gharbi K."/>
            <person name="Hall N."/>
            <person name="Watson M."/>
            <person name="Adriaenssens E.M."/>
            <person name="Foster-Nyarko E."/>
            <person name="Jarju S."/>
            <person name="Secka A."/>
            <person name="Antonio M."/>
            <person name="Oren A."/>
            <person name="Chaudhuri R."/>
            <person name="La Ragione R.M."/>
            <person name="Hildebrand F."/>
            <person name="Pallen M.J."/>
        </authorList>
    </citation>
    <scope>NUCLEOTIDE SEQUENCE [LARGE SCALE GENOMIC DNA]</scope>
    <source>
        <strain evidence="10 11">Sa2BVA3</strain>
    </source>
</reference>
<comment type="caution">
    <text evidence="10">The sequence shown here is derived from an EMBL/GenBank/DDBJ whole genome shotgun (WGS) entry which is preliminary data.</text>
</comment>
<evidence type="ECO:0000259" key="9">
    <source>
        <dbReference type="Pfam" id="PF11954"/>
    </source>
</evidence>
<sequence length="577" mass="59883">MNTRTSILPLAAGIALAVSCSVHASDDATLSALVDQRLANDRTGACMAVAVLDKGAVSRAFRCAKAGDAARIGADSAFEIGSVSKTMTSTLLAELIVQGKGSLDDPLSTWLPEGTVVPEFEGQPILLRHVVTHTSGLPALPSRMGTPNPGNPYAALTPDDLLASLGDATLSRAPGTQFEYSNFASMVLSLAVARRAGVDFETLLQQRLFEPLGMKGAHVGLARRPEGVRAAGGHTANGLPTPAWTFAGDLAGVGGVRATLDDMVRYVQANLDPSATPLAEAIELAQTPLSEQPPMAMNWMLLPVAGRTVLVHEGGTGGFSSFVSVDREARRGVVILSDTSWSAVGNLGSLGLHLVDASFPLGSPRTVEAPPQALLDGLVGEYQLQGAMKISLRQRDGTLFAQAEGQPEFALGYDSEGDFFPGVVDALLKPQRKADGSHVFTWMQGGGALPATRLDGPGAAAPRPALDPAALAGYAGEYTLMPGFALTVRARDGGLFAQATGQGEFALDAAGQDRFEAAAYGIEITFKRGADGEVVSLDLHQGGGVLSGPRKQRSRRAPLSKVPADARCSGRIATMGA</sequence>
<name>A0ABR8UGN2_9GAMM</name>
<dbReference type="EC" id="3.5.2.6" evidence="2 5"/>
<dbReference type="InterPro" id="IPR001466">
    <property type="entry name" value="Beta-lactam-related"/>
</dbReference>
<accession>A0ABR8UGN2</accession>
<dbReference type="Pfam" id="PF00144">
    <property type="entry name" value="Beta-lactamase"/>
    <property type="match status" value="1"/>
</dbReference>
<evidence type="ECO:0000256" key="5">
    <source>
        <dbReference type="RuleBase" id="RU361140"/>
    </source>
</evidence>
<dbReference type="RefSeq" id="WP_191728393.1">
    <property type="nucleotide sequence ID" value="NZ_JACSQJ010000001.1"/>
</dbReference>
<dbReference type="EMBL" id="JACSQJ010000001">
    <property type="protein sequence ID" value="MBD7987188.1"/>
    <property type="molecule type" value="Genomic_DNA"/>
</dbReference>
<feature type="signal peptide" evidence="7">
    <location>
        <begin position="1"/>
        <end position="24"/>
    </location>
</feature>
<evidence type="ECO:0000256" key="7">
    <source>
        <dbReference type="SAM" id="SignalP"/>
    </source>
</evidence>
<dbReference type="InterPro" id="IPR050789">
    <property type="entry name" value="Diverse_Enzym_Activities"/>
</dbReference>
<evidence type="ECO:0000256" key="3">
    <source>
        <dbReference type="ARBA" id="ARBA00022801"/>
    </source>
</evidence>
<protein>
    <recommendedName>
        <fullName evidence="2 5">Beta-lactamase</fullName>
        <ecNumber evidence="2 5">3.5.2.6</ecNumber>
    </recommendedName>
</protein>
<evidence type="ECO:0000256" key="1">
    <source>
        <dbReference type="ARBA" id="ARBA00007840"/>
    </source>
</evidence>